<dbReference type="InterPro" id="IPR036236">
    <property type="entry name" value="Znf_C2H2_sf"/>
</dbReference>
<dbReference type="GO" id="GO:0000981">
    <property type="term" value="F:DNA-binding transcription factor activity, RNA polymerase II-specific"/>
    <property type="evidence" value="ECO:0000318"/>
    <property type="project" value="GO_Central"/>
</dbReference>
<keyword evidence="10" id="KW-0804">Transcription</keyword>
<dbReference type="AGR" id="Xenbase:XB-GENE-29096935"/>
<evidence type="ECO:0000256" key="3">
    <source>
        <dbReference type="ARBA" id="ARBA00006991"/>
    </source>
</evidence>
<evidence type="ECO:0000256" key="5">
    <source>
        <dbReference type="ARBA" id="ARBA00022737"/>
    </source>
</evidence>
<name>A0A8J1JNR6_XENTR</name>
<keyword evidence="5" id="KW-0677">Repeat</keyword>
<dbReference type="GO" id="GO:0005634">
    <property type="term" value="C:nucleus"/>
    <property type="evidence" value="ECO:0007669"/>
    <property type="project" value="UniProtKB-SubCell"/>
</dbReference>
<feature type="domain" description="C2H2-type" evidence="13">
    <location>
        <begin position="50"/>
        <end position="77"/>
    </location>
</feature>
<keyword evidence="11" id="KW-0539">Nucleus</keyword>
<dbReference type="Gene3D" id="3.30.160.60">
    <property type="entry name" value="Classic Zinc Finger"/>
    <property type="match status" value="4"/>
</dbReference>
<proteinExistence type="inferred from homology"/>
<sequence>MHAGEKPFSCCGKCFVLQRDLDTHVKVHTVALLLRMWQRLQKVHSGDVTFSCSYCRKSFPESSLLAEHQQTHLANKDLTCTVCGQCFGFHSRLSKHLPSHSGQQPFSCSECGKGFWFSSELNAHLRTHPRLSFFFSQQ</sequence>
<dbReference type="PANTHER" id="PTHR23235">
    <property type="entry name" value="KRUEPPEL-LIKE TRANSCRIPTION FACTOR"/>
    <property type="match status" value="1"/>
</dbReference>
<evidence type="ECO:0000313" key="14">
    <source>
        <dbReference type="Proteomes" id="UP000008143"/>
    </source>
</evidence>
<dbReference type="OrthoDB" id="654211at2759"/>
<protein>
    <submittedName>
        <fullName evidence="15">Gastrula zinc finger protein XlCGF17.1-like</fullName>
    </submittedName>
</protein>
<evidence type="ECO:0000256" key="1">
    <source>
        <dbReference type="ARBA" id="ARBA00003767"/>
    </source>
</evidence>
<dbReference type="FunFam" id="3.30.160.60:FF:000710">
    <property type="entry name" value="Zinc finger protein 768"/>
    <property type="match status" value="1"/>
</dbReference>
<dbReference type="FunFam" id="3.30.160.60:FF:000100">
    <property type="entry name" value="Zinc finger 45-like"/>
    <property type="match status" value="1"/>
</dbReference>
<dbReference type="GO" id="GO:0006357">
    <property type="term" value="P:regulation of transcription by RNA polymerase II"/>
    <property type="evidence" value="ECO:0000318"/>
    <property type="project" value="GO_Central"/>
</dbReference>
<keyword evidence="8" id="KW-0805">Transcription regulation</keyword>
<evidence type="ECO:0000256" key="9">
    <source>
        <dbReference type="ARBA" id="ARBA00023125"/>
    </source>
</evidence>
<keyword evidence="6 12" id="KW-0863">Zinc-finger</keyword>
<dbReference type="Pfam" id="PF00096">
    <property type="entry name" value="zf-C2H2"/>
    <property type="match status" value="2"/>
</dbReference>
<dbReference type="SUPFAM" id="SSF57667">
    <property type="entry name" value="beta-beta-alpha zinc fingers"/>
    <property type="match status" value="3"/>
</dbReference>
<dbReference type="KEGG" id="xtr:116411046"/>
<comment type="subcellular location">
    <subcellularLocation>
        <location evidence="2">Nucleus</location>
    </subcellularLocation>
</comment>
<dbReference type="GO" id="GO:0000978">
    <property type="term" value="F:RNA polymerase II cis-regulatory region sequence-specific DNA binding"/>
    <property type="evidence" value="ECO:0000318"/>
    <property type="project" value="GO_Central"/>
</dbReference>
<dbReference type="InterPro" id="IPR013087">
    <property type="entry name" value="Znf_C2H2_type"/>
</dbReference>
<dbReference type="FunFam" id="3.30.160.60:FF:001927">
    <property type="entry name" value="Zinc finger protein 1184"/>
    <property type="match status" value="1"/>
</dbReference>
<evidence type="ECO:0000256" key="8">
    <source>
        <dbReference type="ARBA" id="ARBA00023015"/>
    </source>
</evidence>
<keyword evidence="4" id="KW-0479">Metal-binding</keyword>
<dbReference type="GO" id="GO:0008270">
    <property type="term" value="F:zinc ion binding"/>
    <property type="evidence" value="ECO:0007669"/>
    <property type="project" value="UniProtKB-KW"/>
</dbReference>
<dbReference type="SMART" id="SM00355">
    <property type="entry name" value="ZnF_C2H2"/>
    <property type="match status" value="4"/>
</dbReference>
<evidence type="ECO:0000256" key="2">
    <source>
        <dbReference type="ARBA" id="ARBA00004123"/>
    </source>
</evidence>
<dbReference type="Xenbase" id="XB-GENE-29096935">
    <property type="gene designation" value="LOC116411046"/>
</dbReference>
<dbReference type="PANTHER" id="PTHR23235:SF178">
    <property type="entry name" value="C2H2-TYPE DOMAIN-CONTAINING PROTEIN-RELATED"/>
    <property type="match status" value="1"/>
</dbReference>
<evidence type="ECO:0000256" key="4">
    <source>
        <dbReference type="ARBA" id="ARBA00022723"/>
    </source>
</evidence>
<keyword evidence="14" id="KW-1185">Reference proteome</keyword>
<evidence type="ECO:0000256" key="7">
    <source>
        <dbReference type="ARBA" id="ARBA00022833"/>
    </source>
</evidence>
<dbReference type="AlphaFoldDB" id="A0A8J1JNR6"/>
<evidence type="ECO:0000256" key="12">
    <source>
        <dbReference type="PROSITE-ProRule" id="PRU00042"/>
    </source>
</evidence>
<comment type="similarity">
    <text evidence="3">Belongs to the krueppel C2H2-type zinc-finger protein family.</text>
</comment>
<accession>A0A8J1JNR6</accession>
<keyword evidence="7" id="KW-0862">Zinc</keyword>
<organism evidence="14 15">
    <name type="scientific">Xenopus tropicalis</name>
    <name type="common">Western clawed frog</name>
    <name type="synonym">Silurana tropicalis</name>
    <dbReference type="NCBI Taxonomy" id="8364"/>
    <lineage>
        <taxon>Eukaryota</taxon>
        <taxon>Metazoa</taxon>
        <taxon>Chordata</taxon>
        <taxon>Craniata</taxon>
        <taxon>Vertebrata</taxon>
        <taxon>Euteleostomi</taxon>
        <taxon>Amphibia</taxon>
        <taxon>Batrachia</taxon>
        <taxon>Anura</taxon>
        <taxon>Pipoidea</taxon>
        <taxon>Pipidae</taxon>
        <taxon>Xenopodinae</taxon>
        <taxon>Xenopus</taxon>
        <taxon>Silurana</taxon>
    </lineage>
</organism>
<keyword evidence="9" id="KW-0238">DNA-binding</keyword>
<feature type="domain" description="C2H2-type" evidence="13">
    <location>
        <begin position="106"/>
        <end position="128"/>
    </location>
</feature>
<dbReference type="PROSITE" id="PS00028">
    <property type="entry name" value="ZINC_FINGER_C2H2_1"/>
    <property type="match status" value="3"/>
</dbReference>
<evidence type="ECO:0000313" key="15">
    <source>
        <dbReference type="RefSeq" id="XP_031758680.1"/>
    </source>
</evidence>
<comment type="function">
    <text evidence="1">May be involved in transcriptional regulation.</text>
</comment>
<feature type="domain" description="C2H2-type" evidence="13">
    <location>
        <begin position="78"/>
        <end position="105"/>
    </location>
</feature>
<evidence type="ECO:0000256" key="10">
    <source>
        <dbReference type="ARBA" id="ARBA00023163"/>
    </source>
</evidence>
<evidence type="ECO:0000256" key="11">
    <source>
        <dbReference type="ARBA" id="ARBA00023242"/>
    </source>
</evidence>
<dbReference type="GeneID" id="116411046"/>
<dbReference type="PROSITE" id="PS50157">
    <property type="entry name" value="ZINC_FINGER_C2H2_2"/>
    <property type="match status" value="3"/>
</dbReference>
<reference evidence="15" key="1">
    <citation type="submission" date="2025-08" db="UniProtKB">
        <authorList>
            <consortium name="RefSeq"/>
        </authorList>
    </citation>
    <scope>IDENTIFICATION</scope>
    <source>
        <strain evidence="15">Nigerian</strain>
        <tissue evidence="15">Liver and blood</tissue>
    </source>
</reference>
<dbReference type="Proteomes" id="UP000008143">
    <property type="component" value="Chromosome 5"/>
</dbReference>
<gene>
    <name evidence="15 16" type="primary">LOC116411046</name>
</gene>
<dbReference type="RefSeq" id="XP_031758680.1">
    <property type="nucleotide sequence ID" value="XM_031902820.1"/>
</dbReference>
<dbReference type="OMA" id="HMISCHT"/>
<evidence type="ECO:0000313" key="16">
    <source>
        <dbReference type="Xenbase" id="XB-GENE-29096935"/>
    </source>
</evidence>
<evidence type="ECO:0000259" key="13">
    <source>
        <dbReference type="PROSITE" id="PS50157"/>
    </source>
</evidence>
<evidence type="ECO:0000256" key="6">
    <source>
        <dbReference type="ARBA" id="ARBA00022771"/>
    </source>
</evidence>